<reference evidence="3 4" key="1">
    <citation type="submission" date="2020-03" db="EMBL/GenBank/DDBJ databases">
        <title>WGS of actinomycetes isolated from Thailand.</title>
        <authorList>
            <person name="Thawai C."/>
        </authorList>
    </citation>
    <scope>NUCLEOTIDE SEQUENCE [LARGE SCALE GENOMIC DNA]</scope>
    <source>
        <strain evidence="3 4">PLAI 1-29</strain>
    </source>
</reference>
<feature type="transmembrane region" description="Helical" evidence="2">
    <location>
        <begin position="139"/>
        <end position="161"/>
    </location>
</feature>
<keyword evidence="2" id="KW-0472">Membrane</keyword>
<evidence type="ECO:0008006" key="5">
    <source>
        <dbReference type="Google" id="ProtNLM"/>
    </source>
</evidence>
<keyword evidence="2" id="KW-1133">Transmembrane helix</keyword>
<evidence type="ECO:0000256" key="2">
    <source>
        <dbReference type="SAM" id="Phobius"/>
    </source>
</evidence>
<name>A0ABX1BVC2_9ACTN</name>
<accession>A0ABX1BVC2</accession>
<gene>
    <name evidence="3" type="ORF">HCK00_14225</name>
</gene>
<feature type="region of interest" description="Disordered" evidence="1">
    <location>
        <begin position="56"/>
        <end position="95"/>
    </location>
</feature>
<dbReference type="Proteomes" id="UP000695264">
    <property type="component" value="Unassembled WGS sequence"/>
</dbReference>
<organism evidence="3 4">
    <name type="scientific">Streptomyces zingiberis</name>
    <dbReference type="NCBI Taxonomy" id="2053010"/>
    <lineage>
        <taxon>Bacteria</taxon>
        <taxon>Bacillati</taxon>
        <taxon>Actinomycetota</taxon>
        <taxon>Actinomycetes</taxon>
        <taxon>Kitasatosporales</taxon>
        <taxon>Streptomycetaceae</taxon>
        <taxon>Streptomyces</taxon>
    </lineage>
</organism>
<keyword evidence="2" id="KW-0812">Transmembrane</keyword>
<dbReference type="EMBL" id="JAATEN010000009">
    <property type="protein sequence ID" value="NJQ01652.1"/>
    <property type="molecule type" value="Genomic_DNA"/>
</dbReference>
<keyword evidence="4" id="KW-1185">Reference proteome</keyword>
<feature type="transmembrane region" description="Helical" evidence="2">
    <location>
        <begin position="101"/>
        <end position="119"/>
    </location>
</feature>
<evidence type="ECO:0000313" key="3">
    <source>
        <dbReference type="EMBL" id="NJQ01652.1"/>
    </source>
</evidence>
<evidence type="ECO:0000313" key="4">
    <source>
        <dbReference type="Proteomes" id="UP000695264"/>
    </source>
</evidence>
<protein>
    <recommendedName>
        <fullName evidence="5">Lipoprotein</fullName>
    </recommendedName>
</protein>
<evidence type="ECO:0000256" key="1">
    <source>
        <dbReference type="SAM" id="MobiDB-lite"/>
    </source>
</evidence>
<sequence>MPLLLGSFALTAYAGVRLLDRDAAGVVLWLVGAAVLHDLVLLPLYAAADRALRTLAGRRRPRRPGPEAGPEAGPGPAGHRADPAGGAGAEPRTAGGRVNHIRVPALFSGLLLLVWWPLITGPPDCYTAATGLDGEGFGRRWLLVTAALFAVSAGWALVSAVRGRAAGPGRRDAAGRRTRVT</sequence>
<comment type="caution">
    <text evidence="3">The sequence shown here is derived from an EMBL/GenBank/DDBJ whole genome shotgun (WGS) entry which is preliminary data.</text>
</comment>
<feature type="transmembrane region" description="Helical" evidence="2">
    <location>
        <begin position="24"/>
        <end position="48"/>
    </location>
</feature>
<proteinExistence type="predicted"/>